<comment type="similarity">
    <text evidence="1">Belongs to the BicC family.</text>
</comment>
<dbReference type="OrthoDB" id="271862at2759"/>
<dbReference type="InterPro" id="IPR001660">
    <property type="entry name" value="SAM"/>
</dbReference>
<comment type="caution">
    <text evidence="6">The sequence shown here is derived from an EMBL/GenBank/DDBJ whole genome shotgun (WGS) entry which is preliminary data.</text>
</comment>
<dbReference type="GO" id="GO:0003723">
    <property type="term" value="F:RNA binding"/>
    <property type="evidence" value="ECO:0007669"/>
    <property type="project" value="UniProtKB-UniRule"/>
</dbReference>
<dbReference type="Gene3D" id="3.30.1370.10">
    <property type="entry name" value="K Homology domain, type 1"/>
    <property type="match status" value="1"/>
</dbReference>
<sequence>MELHHSLHSHIIGKGGRGIQKIMKNTNCHIHFPDSNKYSESPKSDQVSISGTPTNVFLAHRQLRAMCPMSIFIDLPWYHPGSPDFRQLGSQIDLVVLSIEQNVYSLMLKTAATNDASVLFAIRLVLHHFALTEELISIRSTVSTKDDVSEICNRLGVTSNIEDEQNITLIGAPLNVLNCRKAIIGLSPISVAFDCNVLDVHYPIEQIDQDITSKRKNGDMLTITIKSIESKLAEVLQSRELLLALPPTQFEDSPSSSFTSLTSIPQEPKSPNPEDSPLAASILNGAKEIWKMKEKRKPDRSEMLMKATHAIFDDCVKTTPRNPTDLWSGYGFSSSLPADLLKGMMDLSTSDYSTPPQQKMHGLCSVREEDELSNFSASSTFFDRNTGNVFSTSTSCFETTTLPYDLQWDIHQYAEPSMVLSRLGCSEYMTQLRDQEIDMHAFLLLDEQNLKDIGISTIGARKKIYNAILKLRESARMNGSTL</sequence>
<dbReference type="PANTHER" id="PTHR10627:SF69">
    <property type="entry name" value="PROTEIN BICAUDAL C"/>
    <property type="match status" value="1"/>
</dbReference>
<gene>
    <name evidence="6" type="ORF">CAMP_LOCUS11904</name>
</gene>
<evidence type="ECO:0000256" key="4">
    <source>
        <dbReference type="SAM" id="MobiDB-lite"/>
    </source>
</evidence>
<dbReference type="Gene3D" id="1.10.150.50">
    <property type="entry name" value="Transcription Factor, Ets-1"/>
    <property type="match status" value="1"/>
</dbReference>
<dbReference type="InterPro" id="IPR004088">
    <property type="entry name" value="KH_dom_type_1"/>
</dbReference>
<evidence type="ECO:0000313" key="7">
    <source>
        <dbReference type="Proteomes" id="UP001152747"/>
    </source>
</evidence>
<dbReference type="CDD" id="cd22421">
    <property type="entry name" value="KH-I_BICC1_rpt2"/>
    <property type="match status" value="1"/>
</dbReference>
<evidence type="ECO:0000313" key="6">
    <source>
        <dbReference type="EMBL" id="CAI5449267.1"/>
    </source>
</evidence>
<evidence type="ECO:0000256" key="2">
    <source>
        <dbReference type="ARBA" id="ARBA00022737"/>
    </source>
</evidence>
<dbReference type="Pfam" id="PF00013">
    <property type="entry name" value="KH_1"/>
    <property type="match status" value="1"/>
</dbReference>
<evidence type="ECO:0000256" key="1">
    <source>
        <dbReference type="ARBA" id="ARBA00007662"/>
    </source>
</evidence>
<organism evidence="6 7">
    <name type="scientific">Caenorhabditis angaria</name>
    <dbReference type="NCBI Taxonomy" id="860376"/>
    <lineage>
        <taxon>Eukaryota</taxon>
        <taxon>Metazoa</taxon>
        <taxon>Ecdysozoa</taxon>
        <taxon>Nematoda</taxon>
        <taxon>Chromadorea</taxon>
        <taxon>Rhabditida</taxon>
        <taxon>Rhabditina</taxon>
        <taxon>Rhabditomorpha</taxon>
        <taxon>Rhabditoidea</taxon>
        <taxon>Rhabditidae</taxon>
        <taxon>Peloderinae</taxon>
        <taxon>Caenorhabditis</taxon>
    </lineage>
</organism>
<dbReference type="SUPFAM" id="SSF54791">
    <property type="entry name" value="Eukaryotic type KH-domain (KH-domain type I)"/>
    <property type="match status" value="1"/>
</dbReference>
<feature type="compositionally biased region" description="Low complexity" evidence="4">
    <location>
        <begin position="253"/>
        <end position="263"/>
    </location>
</feature>
<evidence type="ECO:0000259" key="5">
    <source>
        <dbReference type="PROSITE" id="PS50105"/>
    </source>
</evidence>
<dbReference type="InterPro" id="IPR036612">
    <property type="entry name" value="KH_dom_type_1_sf"/>
</dbReference>
<evidence type="ECO:0000256" key="3">
    <source>
        <dbReference type="PROSITE-ProRule" id="PRU00117"/>
    </source>
</evidence>
<reference evidence="6" key="1">
    <citation type="submission" date="2022-11" db="EMBL/GenBank/DDBJ databases">
        <authorList>
            <person name="Kikuchi T."/>
        </authorList>
    </citation>
    <scope>NUCLEOTIDE SEQUENCE</scope>
    <source>
        <strain evidence="6">PS1010</strain>
    </source>
</reference>
<dbReference type="AlphaFoldDB" id="A0A9P1IQB8"/>
<keyword evidence="3" id="KW-0694">RNA-binding</keyword>
<dbReference type="SMART" id="SM00322">
    <property type="entry name" value="KH"/>
    <property type="match status" value="1"/>
</dbReference>
<keyword evidence="2" id="KW-0677">Repeat</keyword>
<protein>
    <recommendedName>
        <fullName evidence="5">SAM domain-containing protein</fullName>
    </recommendedName>
</protein>
<dbReference type="PROSITE" id="PS50084">
    <property type="entry name" value="KH_TYPE_1"/>
    <property type="match status" value="1"/>
</dbReference>
<dbReference type="SMART" id="SM00454">
    <property type="entry name" value="SAM"/>
    <property type="match status" value="1"/>
</dbReference>
<name>A0A9P1IQB8_9PELO</name>
<dbReference type="EMBL" id="CANHGI010000004">
    <property type="protein sequence ID" value="CAI5449267.1"/>
    <property type="molecule type" value="Genomic_DNA"/>
</dbReference>
<dbReference type="PROSITE" id="PS50105">
    <property type="entry name" value="SAM_DOMAIN"/>
    <property type="match status" value="1"/>
</dbReference>
<keyword evidence="7" id="KW-1185">Reference proteome</keyword>
<accession>A0A9P1IQB8</accession>
<dbReference type="GO" id="GO:0005737">
    <property type="term" value="C:cytoplasm"/>
    <property type="evidence" value="ECO:0007669"/>
    <property type="project" value="TreeGrafter"/>
</dbReference>
<feature type="domain" description="SAM" evidence="5">
    <location>
        <begin position="408"/>
        <end position="474"/>
    </location>
</feature>
<dbReference type="InterPro" id="IPR004087">
    <property type="entry name" value="KH_dom"/>
</dbReference>
<dbReference type="SUPFAM" id="SSF47769">
    <property type="entry name" value="SAM/Pointed domain"/>
    <property type="match status" value="1"/>
</dbReference>
<dbReference type="InterPro" id="IPR047554">
    <property type="entry name" value="BICC1_KH-I_rpt2"/>
</dbReference>
<dbReference type="InterPro" id="IPR013761">
    <property type="entry name" value="SAM/pointed_sf"/>
</dbReference>
<dbReference type="Proteomes" id="UP001152747">
    <property type="component" value="Unassembled WGS sequence"/>
</dbReference>
<dbReference type="PANTHER" id="PTHR10627">
    <property type="entry name" value="SCP160"/>
    <property type="match status" value="1"/>
</dbReference>
<feature type="region of interest" description="Disordered" evidence="4">
    <location>
        <begin position="248"/>
        <end position="278"/>
    </location>
</feature>
<dbReference type="Pfam" id="PF00536">
    <property type="entry name" value="SAM_1"/>
    <property type="match status" value="1"/>
</dbReference>
<proteinExistence type="inferred from homology"/>